<protein>
    <submittedName>
        <fullName evidence="1">Uncharacterized protein</fullName>
    </submittedName>
</protein>
<reference evidence="1 2" key="1">
    <citation type="journal article" date="2014" name="Genome Biol. Evol.">
        <title>The genome of the myxosporean Thelohanellus kitauei shows adaptations to nutrient acquisition within its fish host.</title>
        <authorList>
            <person name="Yang Y."/>
            <person name="Xiong J."/>
            <person name="Zhou Z."/>
            <person name="Huo F."/>
            <person name="Miao W."/>
            <person name="Ran C."/>
            <person name="Liu Y."/>
            <person name="Zhang J."/>
            <person name="Feng J."/>
            <person name="Wang M."/>
            <person name="Wang M."/>
            <person name="Wang L."/>
            <person name="Yao B."/>
        </authorList>
    </citation>
    <scope>NUCLEOTIDE SEQUENCE [LARGE SCALE GENOMIC DNA]</scope>
    <source>
        <strain evidence="1">Wuqing</strain>
    </source>
</reference>
<comment type="caution">
    <text evidence="1">The sequence shown here is derived from an EMBL/GenBank/DDBJ whole genome shotgun (WGS) entry which is preliminary data.</text>
</comment>
<name>A0A0C2JYU3_THEKT</name>
<dbReference type="Proteomes" id="UP000031668">
    <property type="component" value="Unassembled WGS sequence"/>
</dbReference>
<sequence>MLGRFDSVLTPPLRYIWYLRWNGVSLSDDCPDIDLPLLWVEKFAVSVRAFKDNFDVIEELLVIEALHSNTEGRYLLETFKNLGQMNNMEWEKLVSIGTNGAEAMMGRKSGCPTLLQQFLPLCGKTLNLNNVMYVVVRCVNNIRSSALNRREFWKFISEMNEEYDELLLHHEVRWLSKG</sequence>
<evidence type="ECO:0000313" key="2">
    <source>
        <dbReference type="Proteomes" id="UP000031668"/>
    </source>
</evidence>
<proteinExistence type="predicted"/>
<dbReference type="PANTHER" id="PTHR45913">
    <property type="entry name" value="EPM2A-INTERACTING PROTEIN 1"/>
    <property type="match status" value="1"/>
</dbReference>
<dbReference type="EMBL" id="JWZT01000291">
    <property type="protein sequence ID" value="KII74748.1"/>
    <property type="molecule type" value="Genomic_DNA"/>
</dbReference>
<keyword evidence="2" id="KW-1185">Reference proteome</keyword>
<dbReference type="PANTHER" id="PTHR45913:SF5">
    <property type="entry name" value="GENERAL TRANSCRIPTION FACTOR II-I REPEAT DOMAIN-CONTAINING PROTEIN 2A-LIKE PROTEIN"/>
    <property type="match status" value="1"/>
</dbReference>
<accession>A0A0C2JYU3</accession>
<dbReference type="OrthoDB" id="10061052at2759"/>
<evidence type="ECO:0000313" key="1">
    <source>
        <dbReference type="EMBL" id="KII74748.1"/>
    </source>
</evidence>
<organism evidence="1 2">
    <name type="scientific">Thelohanellus kitauei</name>
    <name type="common">Myxosporean</name>
    <dbReference type="NCBI Taxonomy" id="669202"/>
    <lineage>
        <taxon>Eukaryota</taxon>
        <taxon>Metazoa</taxon>
        <taxon>Cnidaria</taxon>
        <taxon>Myxozoa</taxon>
        <taxon>Myxosporea</taxon>
        <taxon>Bivalvulida</taxon>
        <taxon>Platysporina</taxon>
        <taxon>Myxobolidae</taxon>
        <taxon>Thelohanellus</taxon>
    </lineage>
</organism>
<dbReference type="AlphaFoldDB" id="A0A0C2JYU3"/>
<gene>
    <name evidence="1" type="ORF">RF11_00238</name>
</gene>